<dbReference type="Pfam" id="PF11536">
    <property type="entry name" value="DUF3226"/>
    <property type="match status" value="1"/>
</dbReference>
<organism evidence="1 2">
    <name type="scientific">Limnoraphis robusta CCNP1315</name>
    <dbReference type="NCBI Taxonomy" id="3110306"/>
    <lineage>
        <taxon>Bacteria</taxon>
        <taxon>Bacillati</taxon>
        <taxon>Cyanobacteriota</taxon>
        <taxon>Cyanophyceae</taxon>
        <taxon>Oscillatoriophycideae</taxon>
        <taxon>Oscillatoriales</taxon>
        <taxon>Sirenicapillariaceae</taxon>
        <taxon>Limnoraphis</taxon>
    </lineage>
</organism>
<dbReference type="EMBL" id="JAYGHT010000020">
    <property type="protein sequence ID" value="MEA5519059.1"/>
    <property type="molecule type" value="Genomic_DNA"/>
</dbReference>
<sequence length="225" mass="25203">MSDICKQDTEKVLLVEGKDDCHVVMALCAAHQVPETFGLYDCNGDTKVLKRLNALIVRPSPPEVIGVMLDVDSPSSETDSVSLNTEIPPLERRWQSIKTKLSHYSYNFPDIPDIHGTIVESYADEPKLGFWLMPNNFDSGKLEDFCAELAEPAGLLFARECVEEAQVKEVTTFKPVDLSKAVIHTYLAWQDEPGRPLGQAITSQALRPHTDIAIRFTNWLTRLFA</sequence>
<evidence type="ECO:0000313" key="1">
    <source>
        <dbReference type="EMBL" id="MEA5519059.1"/>
    </source>
</evidence>
<name>A0ABU5TW05_9CYAN</name>
<comment type="caution">
    <text evidence="1">The sequence shown here is derived from an EMBL/GenBank/DDBJ whole genome shotgun (WGS) entry which is preliminary data.</text>
</comment>
<reference evidence="1 2" key="1">
    <citation type="submission" date="2023-12" db="EMBL/GenBank/DDBJ databases">
        <title>Baltic Sea Cyanobacteria.</title>
        <authorList>
            <person name="Delbaje E."/>
            <person name="Fewer D.P."/>
            <person name="Shishido T.K."/>
        </authorList>
    </citation>
    <scope>NUCLEOTIDE SEQUENCE [LARGE SCALE GENOMIC DNA]</scope>
    <source>
        <strain evidence="1 2">CCNP 1315</strain>
    </source>
</reference>
<gene>
    <name evidence="1" type="ORF">VB854_08865</name>
</gene>
<dbReference type="InterPro" id="IPR024508">
    <property type="entry name" value="DUF3226"/>
</dbReference>
<dbReference type="RefSeq" id="WP_323272644.1">
    <property type="nucleotide sequence ID" value="NZ_JAYGHT010000020.1"/>
</dbReference>
<keyword evidence="2" id="KW-1185">Reference proteome</keyword>
<evidence type="ECO:0000313" key="2">
    <source>
        <dbReference type="Proteomes" id="UP001301728"/>
    </source>
</evidence>
<dbReference type="Proteomes" id="UP001301728">
    <property type="component" value="Unassembled WGS sequence"/>
</dbReference>
<protein>
    <submittedName>
        <fullName evidence="1">DUF3226 domain-containing protein</fullName>
    </submittedName>
</protein>
<proteinExistence type="predicted"/>
<accession>A0ABU5TW05</accession>